<dbReference type="InParanoid" id="A0A1E1KV23"/>
<dbReference type="AlphaFoldDB" id="A0A1E1KV23"/>
<evidence type="ECO:0000313" key="2">
    <source>
        <dbReference type="Proteomes" id="UP000178129"/>
    </source>
</evidence>
<protein>
    <submittedName>
        <fullName evidence="1">Uncharacterized protein</fullName>
    </submittedName>
</protein>
<evidence type="ECO:0000313" key="1">
    <source>
        <dbReference type="EMBL" id="CZT01975.1"/>
    </source>
</evidence>
<proteinExistence type="predicted"/>
<accession>A0A1E1KV23</accession>
<comment type="caution">
    <text evidence="1">The sequence shown here is derived from an EMBL/GenBank/DDBJ whole genome shotgun (WGS) entry which is preliminary data.</text>
</comment>
<sequence length="272" mass="32170">MQYQNSDDFWFTDDFWLTDDLWLINNGDILAPITSYQPQLNADAAQPDFWLTDDFWPPDDFWLLNADAAPKPDFWLTDDFWPPDNFWLINNSDISAPKTSYQPQSQQPQLNADAASQPVTNNALSVYSSLPARILAAGHLPFPPRLRYDDDSELEYGFDLPTDIRTAGNRQFEIPLAHNRDYDYQFYGNSPPYRFTPWSTEMEEFLWYLVQLAMLQKNRYIRYTEFRPITEALNRKFKDQQPAGTEYFKIGWRNVQGKFDYMSSIQLWKWTL</sequence>
<name>A0A1E1KV23_9HELO</name>
<dbReference type="Proteomes" id="UP000178129">
    <property type="component" value="Unassembled WGS sequence"/>
</dbReference>
<gene>
    <name evidence="1" type="ORF">RCO7_05454</name>
</gene>
<organism evidence="1 2">
    <name type="scientific">Rhynchosporium graminicola</name>
    <dbReference type="NCBI Taxonomy" id="2792576"/>
    <lineage>
        <taxon>Eukaryota</taxon>
        <taxon>Fungi</taxon>
        <taxon>Dikarya</taxon>
        <taxon>Ascomycota</taxon>
        <taxon>Pezizomycotina</taxon>
        <taxon>Leotiomycetes</taxon>
        <taxon>Helotiales</taxon>
        <taxon>Ploettnerulaceae</taxon>
        <taxon>Rhynchosporium</taxon>
    </lineage>
</organism>
<dbReference type="EMBL" id="FJUW01000023">
    <property type="protein sequence ID" value="CZT01975.1"/>
    <property type="molecule type" value="Genomic_DNA"/>
</dbReference>
<reference evidence="2" key="1">
    <citation type="submission" date="2016-03" db="EMBL/GenBank/DDBJ databases">
        <authorList>
            <person name="Ploux O."/>
        </authorList>
    </citation>
    <scope>NUCLEOTIDE SEQUENCE [LARGE SCALE GENOMIC DNA]</scope>
    <source>
        <strain evidence="2">UK7</strain>
    </source>
</reference>
<keyword evidence="2" id="KW-1185">Reference proteome</keyword>